<keyword evidence="1" id="KW-1133">Transmembrane helix</keyword>
<evidence type="ECO:0000313" key="8">
    <source>
        <dbReference type="Proteomes" id="UP000501069"/>
    </source>
</evidence>
<reference evidence="4" key="5">
    <citation type="submission" date="2020-02" db="EMBL/GenBank/DDBJ databases">
        <authorList>
            <person name="Littmann E."/>
            <person name="Sorbara M."/>
        </authorList>
    </citation>
    <scope>NUCLEOTIDE SEQUENCE</scope>
    <source>
        <strain evidence="4">MSK.2.26</strain>
    </source>
</reference>
<evidence type="ECO:0000313" key="3">
    <source>
        <dbReference type="EMBL" id="GEA39608.1"/>
    </source>
</evidence>
<dbReference type="Proteomes" id="UP000095512">
    <property type="component" value="Unassembled WGS sequence"/>
</dbReference>
<organism evidence="2 6">
    <name type="scientific">Enterocloster clostridioformis</name>
    <dbReference type="NCBI Taxonomy" id="1531"/>
    <lineage>
        <taxon>Bacteria</taxon>
        <taxon>Bacillati</taxon>
        <taxon>Bacillota</taxon>
        <taxon>Clostridia</taxon>
        <taxon>Lachnospirales</taxon>
        <taxon>Lachnospiraceae</taxon>
        <taxon>Enterocloster</taxon>
    </lineage>
</organism>
<evidence type="ECO:0000313" key="9">
    <source>
        <dbReference type="Proteomes" id="UP000719916"/>
    </source>
</evidence>
<feature type="transmembrane region" description="Helical" evidence="1">
    <location>
        <begin position="15"/>
        <end position="38"/>
    </location>
</feature>
<dbReference type="EMBL" id="CP050964">
    <property type="protein sequence ID" value="QIX91584.1"/>
    <property type="molecule type" value="Genomic_DNA"/>
</dbReference>
<evidence type="ECO:0000313" key="7">
    <source>
        <dbReference type="Proteomes" id="UP000315200"/>
    </source>
</evidence>
<dbReference type="EMBL" id="CZAB01000030">
    <property type="protein sequence ID" value="CUP34416.1"/>
    <property type="molecule type" value="Genomic_DNA"/>
</dbReference>
<dbReference type="GeneID" id="57962315"/>
<proteinExistence type="predicted"/>
<evidence type="ECO:0000313" key="6">
    <source>
        <dbReference type="Proteomes" id="UP000095512"/>
    </source>
</evidence>
<gene>
    <name evidence="3" type="ORF">Ccl03g_53210</name>
    <name evidence="2" type="ORF">ERS852480_03133</name>
    <name evidence="5" type="ORF">FOC47_14185</name>
    <name evidence="4" type="ORF">G5B26_04200</name>
</gene>
<dbReference type="Proteomes" id="UP000315200">
    <property type="component" value="Unassembled WGS sequence"/>
</dbReference>
<evidence type="ECO:0000313" key="2">
    <source>
        <dbReference type="EMBL" id="CUP34416.1"/>
    </source>
</evidence>
<dbReference type="AlphaFoldDB" id="A0A174MGE9"/>
<dbReference type="RefSeq" id="WP_002587123.1">
    <property type="nucleotide sequence ID" value="NZ_BJLB01000001.1"/>
</dbReference>
<reference evidence="4 9" key="4">
    <citation type="journal article" date="2020" name="Cell Host Microbe">
        <title>Functional and Genomic Variation between Human-Derived Isolates of Lachnospiraceae Reveals Inter- and Intra-Species Diversity.</title>
        <authorList>
            <person name="Sorbara M.T."/>
            <person name="Littmann E.R."/>
            <person name="Fontana E."/>
            <person name="Moody T.U."/>
            <person name="Kohout C.E."/>
            <person name="Gjonbalaj M."/>
            <person name="Eaton V."/>
            <person name="Seok R."/>
            <person name="Leiner I.M."/>
            <person name="Pamer E.G."/>
        </authorList>
    </citation>
    <scope>NUCLEOTIDE SEQUENCE [LARGE SCALE GENOMIC DNA]</scope>
    <source>
        <strain evidence="4 9">MSK.2.26</strain>
    </source>
</reference>
<accession>A0A174MGE9</accession>
<reference evidence="3 7" key="2">
    <citation type="submission" date="2019-06" db="EMBL/GenBank/DDBJ databases">
        <title>Draft genome sequence of [Clostridium] clostridioforme NBRC 113352.</title>
        <authorList>
            <person name="Miura T."/>
            <person name="Furukawa M."/>
            <person name="Shimamura M."/>
            <person name="Ohyama Y."/>
            <person name="Yamazoe A."/>
            <person name="Kawasaki H."/>
        </authorList>
    </citation>
    <scope>NUCLEOTIDE SEQUENCE [LARGE SCALE GENOMIC DNA]</scope>
    <source>
        <strain evidence="3 7">NBRC 113352</strain>
    </source>
</reference>
<name>A0A174MGE9_9FIRM</name>
<sequence length="186" mass="20449">MLKKLRIILKDKSGVSFPLVIGVTLSLLLIFCGVSEYFRLQIIAAGVRDAVEDAIISTVNDNYAGVYHGVREGYSGGYMPYGEGEWEETLDEGDIYARIDEVLGTRKSGGRHVKFAGDSGNVVEFALTDLNVTLRNAPLAPSDPGNAQRFEAEAVIRLEVPVRFGRKLLPSMHITLRVQAGYIEVF</sequence>
<evidence type="ECO:0000256" key="1">
    <source>
        <dbReference type="SAM" id="Phobius"/>
    </source>
</evidence>
<keyword evidence="1" id="KW-0472">Membrane</keyword>
<reference evidence="2 6" key="1">
    <citation type="submission" date="2015-09" db="EMBL/GenBank/DDBJ databases">
        <authorList>
            <consortium name="Pathogen Informatics"/>
        </authorList>
    </citation>
    <scope>NUCLEOTIDE SEQUENCE [LARGE SCALE GENOMIC DNA]</scope>
    <source>
        <strain evidence="2 6">2789STDY5834865</strain>
    </source>
</reference>
<dbReference type="Proteomes" id="UP000501069">
    <property type="component" value="Chromosome"/>
</dbReference>
<dbReference type="Proteomes" id="UP000719916">
    <property type="component" value="Unassembled WGS sequence"/>
</dbReference>
<reference evidence="5 8" key="3">
    <citation type="submission" date="2019-11" db="EMBL/GenBank/DDBJ databases">
        <title>FDA dAtabase for Regulatory Grade micrObial Sequences (FDA-ARGOS): Supporting development and validation of Infectious Disease Dx tests.</title>
        <authorList>
            <person name="Turner S."/>
            <person name="Byrd R."/>
            <person name="Tallon L."/>
            <person name="Sadzewicz L."/>
            <person name="Vavikolanu K."/>
            <person name="Mehta A."/>
            <person name="Aluvathingal J."/>
            <person name="Nadendla S."/>
            <person name="Myers T."/>
            <person name="Yan Y."/>
            <person name="Sichtig H."/>
        </authorList>
    </citation>
    <scope>NUCLEOTIDE SEQUENCE [LARGE SCALE GENOMIC DNA]</scope>
    <source>
        <strain evidence="5 8">FDAARGOS_739</strain>
    </source>
</reference>
<dbReference type="EMBL" id="BJLB01000001">
    <property type="protein sequence ID" value="GEA39608.1"/>
    <property type="molecule type" value="Genomic_DNA"/>
</dbReference>
<dbReference type="EMBL" id="JAAISW010000004">
    <property type="protein sequence ID" value="NSJ42797.1"/>
    <property type="molecule type" value="Genomic_DNA"/>
</dbReference>
<evidence type="ECO:0000313" key="5">
    <source>
        <dbReference type="EMBL" id="QIX91584.1"/>
    </source>
</evidence>
<protein>
    <submittedName>
        <fullName evidence="2">Uncharacterized protein</fullName>
    </submittedName>
</protein>
<evidence type="ECO:0000313" key="4">
    <source>
        <dbReference type="EMBL" id="NSJ42797.1"/>
    </source>
</evidence>
<keyword evidence="1" id="KW-0812">Transmembrane</keyword>